<keyword evidence="4" id="KW-1185">Reference proteome</keyword>
<gene>
    <name evidence="3" type="ORF">PCOR1329_LOCUS45748</name>
</gene>
<feature type="compositionally biased region" description="Low complexity" evidence="1">
    <location>
        <begin position="46"/>
        <end position="63"/>
    </location>
</feature>
<proteinExistence type="predicted"/>
<evidence type="ECO:0000313" key="3">
    <source>
        <dbReference type="EMBL" id="CAK0854788.1"/>
    </source>
</evidence>
<feature type="compositionally biased region" description="Pro residues" evidence="1">
    <location>
        <begin position="64"/>
        <end position="73"/>
    </location>
</feature>
<name>A0ABN9U8H4_9DINO</name>
<feature type="compositionally biased region" description="Low complexity" evidence="1">
    <location>
        <begin position="105"/>
        <end position="117"/>
    </location>
</feature>
<dbReference type="Proteomes" id="UP001189429">
    <property type="component" value="Unassembled WGS sequence"/>
</dbReference>
<comment type="caution">
    <text evidence="3">The sequence shown here is derived from an EMBL/GenBank/DDBJ whole genome shotgun (WGS) entry which is preliminary data.</text>
</comment>
<accession>A0ABN9U8H4</accession>
<feature type="chain" id="PRO_5045665911" evidence="2">
    <location>
        <begin position="23"/>
        <end position="269"/>
    </location>
</feature>
<feature type="compositionally biased region" description="Gly residues" evidence="1">
    <location>
        <begin position="95"/>
        <end position="104"/>
    </location>
</feature>
<feature type="signal peptide" evidence="2">
    <location>
        <begin position="1"/>
        <end position="22"/>
    </location>
</feature>
<feature type="region of interest" description="Disordered" evidence="1">
    <location>
        <begin position="46"/>
        <end position="120"/>
    </location>
</feature>
<protein>
    <submittedName>
        <fullName evidence="3">Uncharacterized protein</fullName>
    </submittedName>
</protein>
<evidence type="ECO:0000313" key="4">
    <source>
        <dbReference type="Proteomes" id="UP001189429"/>
    </source>
</evidence>
<evidence type="ECO:0000256" key="1">
    <source>
        <dbReference type="SAM" id="MobiDB-lite"/>
    </source>
</evidence>
<reference evidence="3" key="1">
    <citation type="submission" date="2023-10" db="EMBL/GenBank/DDBJ databases">
        <authorList>
            <person name="Chen Y."/>
            <person name="Shah S."/>
            <person name="Dougan E. K."/>
            <person name="Thang M."/>
            <person name="Chan C."/>
        </authorList>
    </citation>
    <scope>NUCLEOTIDE SEQUENCE [LARGE SCALE GENOMIC DNA]</scope>
</reference>
<keyword evidence="2" id="KW-0732">Signal</keyword>
<dbReference type="EMBL" id="CAUYUJ010015501">
    <property type="protein sequence ID" value="CAK0854788.1"/>
    <property type="molecule type" value="Genomic_DNA"/>
</dbReference>
<organism evidence="3 4">
    <name type="scientific">Prorocentrum cordatum</name>
    <dbReference type="NCBI Taxonomy" id="2364126"/>
    <lineage>
        <taxon>Eukaryota</taxon>
        <taxon>Sar</taxon>
        <taxon>Alveolata</taxon>
        <taxon>Dinophyceae</taxon>
        <taxon>Prorocentrales</taxon>
        <taxon>Prorocentraceae</taxon>
        <taxon>Prorocentrum</taxon>
    </lineage>
</organism>
<evidence type="ECO:0000256" key="2">
    <source>
        <dbReference type="SAM" id="SignalP"/>
    </source>
</evidence>
<sequence length="269" mass="26987">MFGLHAGAARTHLIIMATAASANVAPEVAAGPAAALSLDLVPAAAGPAGPRGAPAPAAEARPAPAGPAAPSAPPVASSRGLPEPWAPPGSAPQGAAGGSGGGAAAGPPRSGSSGTARSGEDWAEHLQATADWRLRLQPGALGVLGFSAVPITVFFCAARLVDSSSPSVSRAGLHSWRKAHVHSDSEGLVSTRSGVLSGSSGATGSEPTSPLLRLHVQVMLCAAPVRHYRRFFGFGGHRADHLCRQRSKYRSSPLGARSVVAHRGVQICM</sequence>